<feature type="compositionally biased region" description="Basic and acidic residues" evidence="1">
    <location>
        <begin position="58"/>
        <end position="69"/>
    </location>
</feature>
<proteinExistence type="predicted"/>
<evidence type="ECO:0000256" key="1">
    <source>
        <dbReference type="SAM" id="MobiDB-lite"/>
    </source>
</evidence>
<evidence type="ECO:0000313" key="3">
    <source>
        <dbReference type="Proteomes" id="UP000600918"/>
    </source>
</evidence>
<organism evidence="2 3">
    <name type="scientific">Vespula pensylvanica</name>
    <name type="common">Western yellow jacket</name>
    <name type="synonym">Wasp</name>
    <dbReference type="NCBI Taxonomy" id="30213"/>
    <lineage>
        <taxon>Eukaryota</taxon>
        <taxon>Metazoa</taxon>
        <taxon>Ecdysozoa</taxon>
        <taxon>Arthropoda</taxon>
        <taxon>Hexapoda</taxon>
        <taxon>Insecta</taxon>
        <taxon>Pterygota</taxon>
        <taxon>Neoptera</taxon>
        <taxon>Endopterygota</taxon>
        <taxon>Hymenoptera</taxon>
        <taxon>Apocrita</taxon>
        <taxon>Aculeata</taxon>
        <taxon>Vespoidea</taxon>
        <taxon>Vespidae</taxon>
        <taxon>Vespinae</taxon>
        <taxon>Vespula</taxon>
    </lineage>
</organism>
<name>A0A834UA51_VESPE</name>
<dbReference type="AlphaFoldDB" id="A0A834UA51"/>
<comment type="caution">
    <text evidence="2">The sequence shown here is derived from an EMBL/GenBank/DDBJ whole genome shotgun (WGS) entry which is preliminary data.</text>
</comment>
<gene>
    <name evidence="2" type="ORF">H0235_007775</name>
</gene>
<evidence type="ECO:0000313" key="2">
    <source>
        <dbReference type="EMBL" id="KAF7425337.1"/>
    </source>
</evidence>
<protein>
    <submittedName>
        <fullName evidence="2">Uncharacterized protein</fullName>
    </submittedName>
</protein>
<dbReference type="Proteomes" id="UP000600918">
    <property type="component" value="Unassembled WGS sequence"/>
</dbReference>
<sequence>MPAIFGSEYLEVSRREYFHHGTVNKKFDGSSIGDEVTKGSCGERDDCGGDGAAATGGHEMENSREYENI</sequence>
<feature type="region of interest" description="Disordered" evidence="1">
    <location>
        <begin position="50"/>
        <end position="69"/>
    </location>
</feature>
<reference evidence="2" key="1">
    <citation type="journal article" date="2020" name="G3 (Bethesda)">
        <title>High-Quality Assemblies for Three Invasive Social Wasps from the &lt;i&gt;Vespula&lt;/i&gt; Genus.</title>
        <authorList>
            <person name="Harrop T.W.R."/>
            <person name="Guhlin J."/>
            <person name="McLaughlin G.M."/>
            <person name="Permina E."/>
            <person name="Stockwell P."/>
            <person name="Gilligan J."/>
            <person name="Le Lec M.F."/>
            <person name="Gruber M.A.M."/>
            <person name="Quinn O."/>
            <person name="Lovegrove M."/>
            <person name="Duncan E.J."/>
            <person name="Remnant E.J."/>
            <person name="Van Eeckhoven J."/>
            <person name="Graham B."/>
            <person name="Knapp R.A."/>
            <person name="Langford K.W."/>
            <person name="Kronenberg Z."/>
            <person name="Press M.O."/>
            <person name="Eacker S.M."/>
            <person name="Wilson-Rankin E.E."/>
            <person name="Purcell J."/>
            <person name="Lester P.J."/>
            <person name="Dearden P.K."/>
        </authorList>
    </citation>
    <scope>NUCLEOTIDE SEQUENCE</scope>
    <source>
        <strain evidence="2">Volc-1</strain>
    </source>
</reference>
<dbReference type="EMBL" id="JACSDY010000006">
    <property type="protein sequence ID" value="KAF7425337.1"/>
    <property type="molecule type" value="Genomic_DNA"/>
</dbReference>
<accession>A0A834UA51</accession>
<keyword evidence="3" id="KW-1185">Reference proteome</keyword>